<organism evidence="1 2">
    <name type="scientific">Bacteroides uniformis str. 3978 T3 ii</name>
    <dbReference type="NCBI Taxonomy" id="1339349"/>
    <lineage>
        <taxon>Bacteria</taxon>
        <taxon>Pseudomonadati</taxon>
        <taxon>Bacteroidota</taxon>
        <taxon>Bacteroidia</taxon>
        <taxon>Bacteroidales</taxon>
        <taxon>Bacteroidaceae</taxon>
        <taxon>Bacteroides</taxon>
    </lineage>
</organism>
<gene>
    <name evidence="1" type="ORF">M094_4457</name>
</gene>
<proteinExistence type="predicted"/>
<accession>A0A078S5H5</accession>
<reference evidence="1 2" key="1">
    <citation type="submission" date="2014-04" db="EMBL/GenBank/DDBJ databases">
        <authorList>
            <person name="Sears C."/>
            <person name="Carroll K."/>
            <person name="Sack B.R."/>
            <person name="Qadri F."/>
            <person name="Myers L.L."/>
            <person name="Chung G.-T."/>
            <person name="Escheverria P."/>
            <person name="Fraser C.M."/>
            <person name="Sadzewicz L."/>
            <person name="Shefchek K.A."/>
            <person name="Tallon L."/>
            <person name="Das S.P."/>
            <person name="Daugherty S."/>
            <person name="Mongodin E.F."/>
        </authorList>
    </citation>
    <scope>NUCLEOTIDE SEQUENCE [LARGE SCALE GENOMIC DNA]</scope>
    <source>
        <strain evidence="1 2">3978 T3 ii</strain>
    </source>
</reference>
<evidence type="ECO:0000313" key="2">
    <source>
        <dbReference type="Proteomes" id="UP000028013"/>
    </source>
</evidence>
<evidence type="ECO:0008006" key="3">
    <source>
        <dbReference type="Google" id="ProtNLM"/>
    </source>
</evidence>
<dbReference type="AlphaFoldDB" id="A0A078S5H5"/>
<dbReference type="Proteomes" id="UP000028013">
    <property type="component" value="Unassembled WGS sequence"/>
</dbReference>
<sequence length="39" mass="4633">MVPLTGRSLKKWEGFGTIVPRKFSFIEQKLYFCLQLKNQ</sequence>
<protein>
    <recommendedName>
        <fullName evidence="3">Transposase</fullName>
    </recommendedName>
</protein>
<name>A0A078S5H5_BACUN</name>
<evidence type="ECO:0000313" key="1">
    <source>
        <dbReference type="EMBL" id="KDS52933.1"/>
    </source>
</evidence>
<comment type="caution">
    <text evidence="1">The sequence shown here is derived from an EMBL/GenBank/DDBJ whole genome shotgun (WGS) entry which is preliminary data.</text>
</comment>
<dbReference type="EMBL" id="JNHN01000147">
    <property type="protein sequence ID" value="KDS52933.1"/>
    <property type="molecule type" value="Genomic_DNA"/>
</dbReference>